<feature type="binding site" evidence="14">
    <location>
        <begin position="284"/>
        <end position="289"/>
    </location>
    <ligand>
        <name>a peptide</name>
        <dbReference type="ChEBI" id="CHEBI:60466"/>
    </ligand>
</feature>
<dbReference type="GO" id="GO:0006508">
    <property type="term" value="P:proteolysis"/>
    <property type="evidence" value="ECO:0007669"/>
    <property type="project" value="UniProtKB-KW"/>
</dbReference>
<evidence type="ECO:0000256" key="11">
    <source>
        <dbReference type="ARBA" id="ARBA00023049"/>
    </source>
</evidence>
<organism evidence="19 20">
    <name type="scientific">Eeniella nana</name>
    <name type="common">Yeast</name>
    <name type="synonym">Brettanomyces nanus</name>
    <dbReference type="NCBI Taxonomy" id="13502"/>
    <lineage>
        <taxon>Eukaryota</taxon>
        <taxon>Fungi</taxon>
        <taxon>Dikarya</taxon>
        <taxon>Ascomycota</taxon>
        <taxon>Saccharomycotina</taxon>
        <taxon>Pichiomycetes</taxon>
        <taxon>Pichiales</taxon>
        <taxon>Pichiaceae</taxon>
        <taxon>Brettanomyces</taxon>
    </lineage>
</organism>
<feature type="binding site" evidence="15">
    <location>
        <position position="313"/>
    </location>
    <ligand>
        <name>Zn(2+)</name>
        <dbReference type="ChEBI" id="CHEBI:29105"/>
        <note>catalytic</note>
    </ligand>
</feature>
<evidence type="ECO:0000256" key="14">
    <source>
        <dbReference type="PIRSR" id="PIRSR612777-2"/>
    </source>
</evidence>
<dbReference type="OrthoDB" id="79562at2759"/>
<evidence type="ECO:0000256" key="12">
    <source>
        <dbReference type="ARBA" id="ARBA00023242"/>
    </source>
</evidence>
<dbReference type="Pfam" id="PF01433">
    <property type="entry name" value="Peptidase_M1"/>
    <property type="match status" value="1"/>
</dbReference>
<evidence type="ECO:0000313" key="20">
    <source>
        <dbReference type="Proteomes" id="UP000662931"/>
    </source>
</evidence>
<sequence length="644" mass="73471">MSTYPNISSHLQKILAPHFPKNGSPEIDPSTNSNYGHFKVNHSTLDLVVDFHKKRLIGSVTHEIETLKPAKEIILDSSFLDVKKVTVNDKDTSFQVKQRKEPLGSPFVIYYKSNANDSFTLKIYYETTEKCTALQWLEPEQTDGGKLPYLFSQCEPTHARSFFPCFDTPSVKSSFTYNITSPLNVLVSGLLVSKEPSATDASLFVYSYKQPVPIPSYLASIASGNIVGAPIGPRSTVYSEPSFIDKCQYEFEADTEKFIKAAEDLVFEYEWKQYNVLILPQSMPFGGMEHPNCTFATPTLVSGDRENVDVIAHELSHSWSGNLITNCSFEHFWLNEGWTVYLERRIVGKIHGDKFRDFSSIIGWTDLVNSIEAMGDTAERFSRLVQDLKDGIDADDSFSTVPYEKGSNMLYTIEKTVGGKENFDPFIKYYFSKYKYQSLDTYEFLNTLYGFFKDKKDLLDTIDWKIWLFEPGLPPKPKFDTQMVDECYNLASKWISVASKYPEELKSVFKAADIESFSANQNLVFLDTLVGSDGENGFKWNSTNGKEAIEIMGRVYAKYAKSENAEVLFRWFRLQLTGRIKPSYQKLADWLGTVGRMKFVRPSYVLLNKVDRELALKTFQRWEKGYHPICKALVKKDLGLAEII</sequence>
<dbReference type="Gene3D" id="1.25.40.320">
    <property type="entry name" value="Peptidase M1, leukotriene A4 hydrolase/aminopeptidase C-terminal domain"/>
    <property type="match status" value="1"/>
</dbReference>
<dbReference type="InterPro" id="IPR014782">
    <property type="entry name" value="Peptidase_M1_dom"/>
</dbReference>
<keyword evidence="11 17" id="KW-0482">Metalloprotease</keyword>
<evidence type="ECO:0000256" key="10">
    <source>
        <dbReference type="ARBA" id="ARBA00022833"/>
    </source>
</evidence>
<dbReference type="EC" id="3.4.11.-" evidence="17"/>
<dbReference type="GO" id="GO:0008270">
    <property type="term" value="F:zinc ion binding"/>
    <property type="evidence" value="ECO:0007669"/>
    <property type="project" value="InterPro"/>
</dbReference>
<dbReference type="GO" id="GO:0005829">
    <property type="term" value="C:cytosol"/>
    <property type="evidence" value="ECO:0007669"/>
    <property type="project" value="TreeGrafter"/>
</dbReference>
<evidence type="ECO:0000256" key="7">
    <source>
        <dbReference type="ARBA" id="ARBA00022670"/>
    </source>
</evidence>
<dbReference type="Pfam" id="PF17900">
    <property type="entry name" value="Peptidase_M1_N"/>
    <property type="match status" value="1"/>
</dbReference>
<feature type="active site" description="Proton acceptor" evidence="13">
    <location>
        <position position="314"/>
    </location>
</feature>
<dbReference type="InterPro" id="IPR038502">
    <property type="entry name" value="M1_LTA-4_hydro/amino_C_sf"/>
</dbReference>
<dbReference type="Gene3D" id="1.10.390.10">
    <property type="entry name" value="Neutral Protease Domain 2"/>
    <property type="match status" value="1"/>
</dbReference>
<dbReference type="InterPro" id="IPR027268">
    <property type="entry name" value="Peptidase_M4/M1_CTD_sf"/>
</dbReference>
<feature type="binding site" evidence="15">
    <location>
        <position position="336"/>
    </location>
    <ligand>
        <name>Zn(2+)</name>
        <dbReference type="ChEBI" id="CHEBI:29105"/>
        <note>catalytic</note>
    </ligand>
</feature>
<evidence type="ECO:0000259" key="18">
    <source>
        <dbReference type="SMART" id="SM01263"/>
    </source>
</evidence>
<protein>
    <recommendedName>
        <fullName evidence="17">Leukotriene A(4) hydrolase</fullName>
        <shortName evidence="17">LTA-4 hydrolase</shortName>
        <ecNumber evidence="17">3.3.2.10</ecNumber>
        <ecNumber evidence="17">3.4.11.-</ecNumber>
    </recommendedName>
</protein>
<evidence type="ECO:0000256" key="9">
    <source>
        <dbReference type="ARBA" id="ARBA00022801"/>
    </source>
</evidence>
<dbReference type="PANTHER" id="PTHR45726:SF3">
    <property type="entry name" value="LEUKOTRIENE A-4 HYDROLASE"/>
    <property type="match status" value="1"/>
</dbReference>
<dbReference type="CDD" id="cd09599">
    <property type="entry name" value="M1_LTA4H"/>
    <property type="match status" value="1"/>
</dbReference>
<comment type="similarity">
    <text evidence="5 17">Belongs to the peptidase M1 family.</text>
</comment>
<evidence type="ECO:0000256" key="16">
    <source>
        <dbReference type="PIRSR" id="PIRSR634015-2"/>
    </source>
</evidence>
<dbReference type="GeneID" id="62196093"/>
<dbReference type="NCBIfam" id="TIGR02411">
    <property type="entry name" value="leuko_A4_hydro"/>
    <property type="match status" value="1"/>
</dbReference>
<evidence type="ECO:0000256" key="15">
    <source>
        <dbReference type="PIRSR" id="PIRSR612777-3"/>
    </source>
</evidence>
<dbReference type="GO" id="GO:0004301">
    <property type="term" value="F:epoxide hydrolase activity"/>
    <property type="evidence" value="ECO:0007669"/>
    <property type="project" value="UniProtKB-EC"/>
</dbReference>
<keyword evidence="12" id="KW-0539">Nucleus</keyword>
<dbReference type="GO" id="GO:0004177">
    <property type="term" value="F:aminopeptidase activity"/>
    <property type="evidence" value="ECO:0007669"/>
    <property type="project" value="TreeGrafter"/>
</dbReference>
<accession>A0A875S6I5</accession>
<dbReference type="SUPFAM" id="SSF63737">
    <property type="entry name" value="Leukotriene A4 hydrolase N-terminal domain"/>
    <property type="match status" value="1"/>
</dbReference>
<evidence type="ECO:0000256" key="3">
    <source>
        <dbReference type="ARBA" id="ARBA00004123"/>
    </source>
</evidence>
<dbReference type="GO" id="GO:0005634">
    <property type="term" value="C:nucleus"/>
    <property type="evidence" value="ECO:0007669"/>
    <property type="project" value="UniProtKB-SubCell"/>
</dbReference>
<dbReference type="FunFam" id="1.25.40.320:FF:000001">
    <property type="entry name" value="Leukotriene A(4) hydrolase"/>
    <property type="match status" value="1"/>
</dbReference>
<dbReference type="FunFam" id="2.60.40.1730:FF:000004">
    <property type="entry name" value="Leukotriene A(4) hydrolase"/>
    <property type="match status" value="1"/>
</dbReference>
<keyword evidence="20" id="KW-1185">Reference proteome</keyword>
<dbReference type="EC" id="3.3.2.10" evidence="17"/>
<dbReference type="KEGG" id="bnn:FOA43_002692"/>
<dbReference type="PRINTS" id="PR00756">
    <property type="entry name" value="ALADIPTASE"/>
</dbReference>
<dbReference type="InterPro" id="IPR042097">
    <property type="entry name" value="Aminopeptidase_N-like_N_sf"/>
</dbReference>
<dbReference type="FunFam" id="3.30.2010.30:FF:000001">
    <property type="entry name" value="Leukotriene A(4) hydrolase"/>
    <property type="match status" value="1"/>
</dbReference>
<feature type="binding site" evidence="14">
    <location>
        <begin position="596"/>
        <end position="598"/>
    </location>
    <ligand>
        <name>a peptide</name>
        <dbReference type="ChEBI" id="CHEBI:60466"/>
    </ligand>
</feature>
<dbReference type="EMBL" id="CP064814">
    <property type="protein sequence ID" value="QPG75339.1"/>
    <property type="molecule type" value="Genomic_DNA"/>
</dbReference>
<dbReference type="SUPFAM" id="SSF48371">
    <property type="entry name" value="ARM repeat"/>
    <property type="match status" value="1"/>
</dbReference>
<comment type="cofactor">
    <cofactor evidence="15 17">
        <name>Zn(2+)</name>
        <dbReference type="ChEBI" id="CHEBI:29105"/>
    </cofactor>
    <text evidence="15 17">Binds 1 zinc ion per subunit.</text>
</comment>
<evidence type="ECO:0000256" key="6">
    <source>
        <dbReference type="ARBA" id="ARBA00022490"/>
    </source>
</evidence>
<dbReference type="Proteomes" id="UP000662931">
    <property type="component" value="Chromosome 3"/>
</dbReference>
<dbReference type="InterPro" id="IPR049980">
    <property type="entry name" value="LTA4H_cat"/>
</dbReference>
<evidence type="ECO:0000256" key="4">
    <source>
        <dbReference type="ARBA" id="ARBA00004496"/>
    </source>
</evidence>
<proteinExistence type="inferred from homology"/>
<gene>
    <name evidence="19" type="ORF">FOA43_002692</name>
</gene>
<keyword evidence="9 17" id="KW-0378">Hydrolase</keyword>
<dbReference type="SUPFAM" id="SSF55486">
    <property type="entry name" value="Metalloproteases ('zincins'), catalytic domain"/>
    <property type="match status" value="1"/>
</dbReference>
<comment type="subcellular location">
    <subcellularLocation>
        <location evidence="4 17">Cytoplasm</location>
    </subcellularLocation>
    <subcellularLocation>
        <location evidence="3">Nucleus</location>
    </subcellularLocation>
</comment>
<feature type="binding site" evidence="16">
    <location>
        <begin position="153"/>
        <end position="155"/>
    </location>
    <ligand>
        <name>a peptide</name>
        <dbReference type="ChEBI" id="CHEBI:60466"/>
    </ligand>
</feature>
<evidence type="ECO:0000256" key="13">
    <source>
        <dbReference type="PIRSR" id="PIRSR612777-1"/>
    </source>
</evidence>
<dbReference type="InterPro" id="IPR016024">
    <property type="entry name" value="ARM-type_fold"/>
</dbReference>
<comment type="function">
    <text evidence="2">Aminopeptidase that preferentially cleaves di- and tripeptides. Also has low epoxide hydrolase activity (in vitro). Can hydrolyze the epoxide leukotriene LTA(4) but it forms preferentially 5,6-dihydroxy-7,9,11,14-eicosatetraenoic acid rather than the cytokine leukotriene B(4) as the product compared to the homologous mammalian enzyme (in vitro).</text>
</comment>
<keyword evidence="10 15" id="KW-0862">Zinc</keyword>
<reference evidence="19" key="1">
    <citation type="submission" date="2020-10" db="EMBL/GenBank/DDBJ databases">
        <authorList>
            <person name="Roach M.J.R."/>
        </authorList>
    </citation>
    <scope>NUCLEOTIDE SEQUENCE</scope>
    <source>
        <strain evidence="19">CBS 1945</strain>
    </source>
</reference>
<feature type="binding site" evidence="15">
    <location>
        <position position="317"/>
    </location>
    <ligand>
        <name>Zn(2+)</name>
        <dbReference type="ChEBI" id="CHEBI:29105"/>
        <note>catalytic</note>
    </ligand>
</feature>
<evidence type="ECO:0000313" key="19">
    <source>
        <dbReference type="EMBL" id="QPG75339.1"/>
    </source>
</evidence>
<dbReference type="InterPro" id="IPR015211">
    <property type="entry name" value="Peptidase_M1_C"/>
</dbReference>
<dbReference type="SMART" id="SM01263">
    <property type="entry name" value="Leuk-A4-hydro_C"/>
    <property type="match status" value="1"/>
</dbReference>
<evidence type="ECO:0000256" key="5">
    <source>
        <dbReference type="ARBA" id="ARBA00010136"/>
    </source>
</evidence>
<dbReference type="InterPro" id="IPR045357">
    <property type="entry name" value="Aminopeptidase_N-like_N"/>
</dbReference>
<dbReference type="InterPro" id="IPR001930">
    <property type="entry name" value="Peptidase_M1"/>
</dbReference>
<dbReference type="Gene3D" id="3.30.2010.30">
    <property type="match status" value="1"/>
</dbReference>
<keyword evidence="8 15" id="KW-0479">Metal-binding</keyword>
<dbReference type="GO" id="GO:0008237">
    <property type="term" value="F:metallopeptidase activity"/>
    <property type="evidence" value="ECO:0007669"/>
    <property type="project" value="UniProtKB-KW"/>
</dbReference>
<dbReference type="InterPro" id="IPR034015">
    <property type="entry name" value="M1_LTA4H"/>
</dbReference>
<evidence type="ECO:0000256" key="1">
    <source>
        <dbReference type="ARBA" id="ARBA00001268"/>
    </source>
</evidence>
<dbReference type="AlphaFoldDB" id="A0A875S6I5"/>
<evidence type="ECO:0000256" key="2">
    <source>
        <dbReference type="ARBA" id="ARBA00002142"/>
    </source>
</evidence>
<name>A0A875S6I5_EENNA</name>
<dbReference type="InterPro" id="IPR012777">
    <property type="entry name" value="LTA4H"/>
</dbReference>
<keyword evidence="7 17" id="KW-0645">Protease</keyword>
<dbReference type="PANTHER" id="PTHR45726">
    <property type="entry name" value="LEUKOTRIENE A-4 HYDROLASE"/>
    <property type="match status" value="1"/>
</dbReference>
<feature type="domain" description="Peptidase M1 leukotriene A4 hydrolase/aminopeptidase C-terminal" evidence="18">
    <location>
        <begin position="482"/>
        <end position="638"/>
    </location>
</feature>
<feature type="active site" description="Proton donor" evidence="13">
    <location>
        <position position="403"/>
    </location>
</feature>
<evidence type="ECO:0000256" key="17">
    <source>
        <dbReference type="RuleBase" id="RU361141"/>
    </source>
</evidence>
<evidence type="ECO:0000256" key="8">
    <source>
        <dbReference type="ARBA" id="ARBA00022723"/>
    </source>
</evidence>
<dbReference type="RefSeq" id="XP_038778904.1">
    <property type="nucleotide sequence ID" value="XM_038922976.1"/>
</dbReference>
<dbReference type="Gene3D" id="2.60.40.1730">
    <property type="entry name" value="tricorn interacting facor f3 domain"/>
    <property type="match status" value="1"/>
</dbReference>
<keyword evidence="6 17" id="KW-0963">Cytoplasm</keyword>
<comment type="catalytic activity">
    <reaction evidence="1 17">
        <text>an epoxide + H2O = an ethanediol</text>
        <dbReference type="Rhea" id="RHEA:19037"/>
        <dbReference type="ChEBI" id="CHEBI:15377"/>
        <dbReference type="ChEBI" id="CHEBI:32955"/>
        <dbReference type="ChEBI" id="CHEBI:140594"/>
        <dbReference type="EC" id="3.3.2.10"/>
    </reaction>
</comment>
<dbReference type="Pfam" id="PF09127">
    <property type="entry name" value="Leuk-A4-hydro_C"/>
    <property type="match status" value="1"/>
</dbReference>
<dbReference type="FunFam" id="1.10.390.10:FF:000009">
    <property type="entry name" value="Leukotriene A(4) hydrolase"/>
    <property type="match status" value="1"/>
</dbReference>